<sequence length="161" mass="17714">MICSLNLQREAGALFFAAACFDDSIMLTSDLSGDRQAQAIAAFRLCARFVQAVESVKQPFKLSGLNESGAVAYAKGDLVTLPGERDINFTIRGGVFHRVINQDDRKLTKQAGIALNIQIRRNGRMELQITLVGKRFKSQGCLADDIRQADLLPLYGLPRLV</sequence>
<comment type="caution">
    <text evidence="1">The sequence shown here is derived from an EMBL/GenBank/DDBJ whole genome shotgun (WGS) entry which is preliminary data.</text>
</comment>
<dbReference type="EMBL" id="VSSQ01016489">
    <property type="protein sequence ID" value="MPM57876.1"/>
    <property type="molecule type" value="Genomic_DNA"/>
</dbReference>
<proteinExistence type="predicted"/>
<accession>A0A645AYL3</accession>
<dbReference type="AlphaFoldDB" id="A0A645AYL3"/>
<name>A0A645AYL3_9ZZZZ</name>
<gene>
    <name evidence="1" type="ORF">SDC9_104700</name>
</gene>
<protein>
    <submittedName>
        <fullName evidence="1">Uncharacterized protein</fullName>
    </submittedName>
</protein>
<reference evidence="1" key="1">
    <citation type="submission" date="2019-08" db="EMBL/GenBank/DDBJ databases">
        <authorList>
            <person name="Kucharzyk K."/>
            <person name="Murdoch R.W."/>
            <person name="Higgins S."/>
            <person name="Loffler F."/>
        </authorList>
    </citation>
    <scope>NUCLEOTIDE SEQUENCE</scope>
</reference>
<organism evidence="1">
    <name type="scientific">bioreactor metagenome</name>
    <dbReference type="NCBI Taxonomy" id="1076179"/>
    <lineage>
        <taxon>unclassified sequences</taxon>
        <taxon>metagenomes</taxon>
        <taxon>ecological metagenomes</taxon>
    </lineage>
</organism>
<evidence type="ECO:0000313" key="1">
    <source>
        <dbReference type="EMBL" id="MPM57876.1"/>
    </source>
</evidence>